<sequence length="581" mass="65782">LEGNIWVNGRPADSASLRSLTSYVNQDDIILPTQTIVEAVGFSTALRTPSTNKRIQRQRCCEALKLLDLDYAQNTIIGDSENKGVSGGERKRVAIAMELVTDSSVLLLDEPTSGLDSHTAIVVIELLKKIALTGRTVVTVIHQPSVEIFNMFDDIHIVKDGRTVYMGERENCLDYFSRLGYICPKNRNPADFLLTDVLNRPRHEVNGDNIGFLLSEKRRVSQLADEWDTSAAARALQHRVDNPIVTDLHETCFKRQRGFWTQVKQLYIRDLKNMIRNSLLLRLRIFQIIFFALIGGMAFYNTDTRDAHVQVQNFQGASFYVILTEFFVTAITVLNTYSPQRSLFRREYLNGFYNIQSYFVSKFLIEIPLHIFGPIAYSAIMYWMVGYQRSVAKFFVFCAVAVAERVCGFSLGVHLACFFVDLPLAVAVIPLLVIPFMTFGGMMVNPGYLPGFIKWCQWISPIKYGYAALSINQFTGLTYQGTDIGAPILEDMGLGRFGIAANIGFILMFFAIFTAQAYFSLIHLVKNQGMKAKKNKKALKDSRKALLAPPDDRFLELYQQHKHQPLYQKQGLYKAGYSSED</sequence>
<evidence type="ECO:0000313" key="2">
    <source>
        <dbReference type="Proteomes" id="UP001145114"/>
    </source>
</evidence>
<evidence type="ECO:0000313" key="1">
    <source>
        <dbReference type="EMBL" id="KAJ1673538.1"/>
    </source>
</evidence>
<dbReference type="EMBL" id="JAMZIH010006826">
    <property type="protein sequence ID" value="KAJ1673538.1"/>
    <property type="molecule type" value="Genomic_DNA"/>
</dbReference>
<protein>
    <submittedName>
        <fullName evidence="1">Uncharacterized protein</fullName>
    </submittedName>
</protein>
<accession>A0ACC1HEJ9</accession>
<gene>
    <name evidence="1" type="ORF">EV182_005036</name>
</gene>
<feature type="non-terminal residue" evidence="1">
    <location>
        <position position="1"/>
    </location>
</feature>
<comment type="caution">
    <text evidence="1">The sequence shown here is derived from an EMBL/GenBank/DDBJ whole genome shotgun (WGS) entry which is preliminary data.</text>
</comment>
<reference evidence="1" key="1">
    <citation type="submission" date="2022-06" db="EMBL/GenBank/DDBJ databases">
        <title>Phylogenomic reconstructions and comparative analyses of Kickxellomycotina fungi.</title>
        <authorList>
            <person name="Reynolds N.K."/>
            <person name="Stajich J.E."/>
            <person name="Barry K."/>
            <person name="Grigoriev I.V."/>
            <person name="Crous P."/>
            <person name="Smith M.E."/>
        </authorList>
    </citation>
    <scope>NUCLEOTIDE SEQUENCE</scope>
    <source>
        <strain evidence="1">RSA 2271</strain>
    </source>
</reference>
<dbReference type="Proteomes" id="UP001145114">
    <property type="component" value="Unassembled WGS sequence"/>
</dbReference>
<keyword evidence="2" id="KW-1185">Reference proteome</keyword>
<organism evidence="1 2">
    <name type="scientific">Spiromyces aspiralis</name>
    <dbReference type="NCBI Taxonomy" id="68401"/>
    <lineage>
        <taxon>Eukaryota</taxon>
        <taxon>Fungi</taxon>
        <taxon>Fungi incertae sedis</taxon>
        <taxon>Zoopagomycota</taxon>
        <taxon>Kickxellomycotina</taxon>
        <taxon>Kickxellomycetes</taxon>
        <taxon>Kickxellales</taxon>
        <taxon>Kickxellaceae</taxon>
        <taxon>Spiromyces</taxon>
    </lineage>
</organism>
<name>A0ACC1HEJ9_9FUNG</name>
<feature type="non-terminal residue" evidence="1">
    <location>
        <position position="581"/>
    </location>
</feature>
<proteinExistence type="predicted"/>